<sequence length="124" mass="13968">MATQYAPVRQDTSYPAQQCMPLPSGLKPPDATCHTPHATGHTGPLVVLEESIMLTLCAAPMQMSPNANADWHAQIAETDEEVRRERDPFNCGYCSVPSCSRRDGKFDCFDSWLDFVHRWTRCCY</sequence>
<gene>
    <name evidence="1" type="ORF">ST47_g935</name>
</gene>
<protein>
    <submittedName>
        <fullName evidence="1">Uncharacterized protein</fullName>
    </submittedName>
</protein>
<evidence type="ECO:0000313" key="1">
    <source>
        <dbReference type="EMBL" id="KZM27919.1"/>
    </source>
</evidence>
<reference evidence="1 2" key="1">
    <citation type="journal article" date="2016" name="Sci. Rep.">
        <title>Draft genome sequencing and secretome analysis of fungal phytopathogen Ascochyta rabiei provides insight into the necrotrophic effector repertoire.</title>
        <authorList>
            <person name="Verma S."/>
            <person name="Gazara R.K."/>
            <person name="Nizam S."/>
            <person name="Parween S."/>
            <person name="Chattopadhyay D."/>
            <person name="Verma P.K."/>
        </authorList>
    </citation>
    <scope>NUCLEOTIDE SEQUENCE [LARGE SCALE GENOMIC DNA]</scope>
    <source>
        <strain evidence="1 2">ArDII</strain>
    </source>
</reference>
<dbReference type="AlphaFoldDB" id="A0A163LM62"/>
<comment type="caution">
    <text evidence="1">The sequence shown here is derived from an EMBL/GenBank/DDBJ whole genome shotgun (WGS) entry which is preliminary data.</text>
</comment>
<accession>A0A163LM62</accession>
<name>A0A163LM62_DIDRA</name>
<keyword evidence="2" id="KW-1185">Reference proteome</keyword>
<dbReference type="EMBL" id="JYNV01000043">
    <property type="protein sequence ID" value="KZM27919.1"/>
    <property type="molecule type" value="Genomic_DNA"/>
</dbReference>
<proteinExistence type="predicted"/>
<dbReference type="Proteomes" id="UP000076837">
    <property type="component" value="Unassembled WGS sequence"/>
</dbReference>
<evidence type="ECO:0000313" key="2">
    <source>
        <dbReference type="Proteomes" id="UP000076837"/>
    </source>
</evidence>
<organism evidence="1 2">
    <name type="scientific">Didymella rabiei</name>
    <name type="common">Chickpea ascochyta blight fungus</name>
    <name type="synonym">Mycosphaerella rabiei</name>
    <dbReference type="NCBI Taxonomy" id="5454"/>
    <lineage>
        <taxon>Eukaryota</taxon>
        <taxon>Fungi</taxon>
        <taxon>Dikarya</taxon>
        <taxon>Ascomycota</taxon>
        <taxon>Pezizomycotina</taxon>
        <taxon>Dothideomycetes</taxon>
        <taxon>Pleosporomycetidae</taxon>
        <taxon>Pleosporales</taxon>
        <taxon>Pleosporineae</taxon>
        <taxon>Didymellaceae</taxon>
        <taxon>Ascochyta</taxon>
    </lineage>
</organism>